<name>A0A168PDH0_ABSGL</name>
<dbReference type="Pfam" id="PF00270">
    <property type="entry name" value="DEAD"/>
    <property type="match status" value="1"/>
</dbReference>
<accession>A0A168PDH0</accession>
<sequence>MKSLLTTRPPITKRYSQKKWRNNALTNPASAFEGQRSTLEVPKAYIPIFRFSHFNRMQSETMDKASFYSGENVVISALTEASETTLLELAMIWCLSSQQQAAVKMVYLAPTKSLCAEKVKAWTHSFGPWGIKCQEFTGDSDYATKNAIKNMDIIVTTFEKWDSMTRRGTNHGQLNRRIKFIMVSKENSALEAATDIVFVFLCMY</sequence>
<dbReference type="GO" id="GO:0016787">
    <property type="term" value="F:hydrolase activity"/>
    <property type="evidence" value="ECO:0007669"/>
    <property type="project" value="UniProtKB-KW"/>
</dbReference>
<dbReference type="InParanoid" id="A0A168PDH0"/>
<dbReference type="InterPro" id="IPR027417">
    <property type="entry name" value="P-loop_NTPase"/>
</dbReference>
<dbReference type="AlphaFoldDB" id="A0A168PDH0"/>
<dbReference type="InterPro" id="IPR014001">
    <property type="entry name" value="Helicase_ATP-bd"/>
</dbReference>
<dbReference type="OrthoDB" id="5575at2759"/>
<evidence type="ECO:0000313" key="2">
    <source>
        <dbReference type="EMBL" id="SAM02192.1"/>
    </source>
</evidence>
<dbReference type="GO" id="GO:0043138">
    <property type="term" value="F:3'-5' DNA helicase activity"/>
    <property type="evidence" value="ECO:0007669"/>
    <property type="project" value="UniProtKB-EC"/>
</dbReference>
<proteinExistence type="predicted"/>
<dbReference type="InterPro" id="IPR011545">
    <property type="entry name" value="DEAD/DEAH_box_helicase_dom"/>
</dbReference>
<evidence type="ECO:0000313" key="3">
    <source>
        <dbReference type="Proteomes" id="UP000078561"/>
    </source>
</evidence>
<dbReference type="SUPFAM" id="SSF52540">
    <property type="entry name" value="P-loop containing nucleoside triphosphate hydrolases"/>
    <property type="match status" value="1"/>
</dbReference>
<dbReference type="GO" id="GO:0003676">
    <property type="term" value="F:nucleic acid binding"/>
    <property type="evidence" value="ECO:0007669"/>
    <property type="project" value="InterPro"/>
</dbReference>
<dbReference type="GO" id="GO:0005524">
    <property type="term" value="F:ATP binding"/>
    <property type="evidence" value="ECO:0007669"/>
    <property type="project" value="InterPro"/>
</dbReference>
<evidence type="ECO:0000259" key="1">
    <source>
        <dbReference type="PROSITE" id="PS51192"/>
    </source>
</evidence>
<feature type="domain" description="Helicase ATP-binding" evidence="1">
    <location>
        <begin position="64"/>
        <end position="204"/>
    </location>
</feature>
<dbReference type="Proteomes" id="UP000078561">
    <property type="component" value="Unassembled WGS sequence"/>
</dbReference>
<organism evidence="2">
    <name type="scientific">Absidia glauca</name>
    <name type="common">Pin mould</name>
    <dbReference type="NCBI Taxonomy" id="4829"/>
    <lineage>
        <taxon>Eukaryota</taxon>
        <taxon>Fungi</taxon>
        <taxon>Fungi incertae sedis</taxon>
        <taxon>Mucoromycota</taxon>
        <taxon>Mucoromycotina</taxon>
        <taxon>Mucoromycetes</taxon>
        <taxon>Mucorales</taxon>
        <taxon>Cunninghamellaceae</taxon>
        <taxon>Absidia</taxon>
    </lineage>
</organism>
<keyword evidence="3" id="KW-1185">Reference proteome</keyword>
<dbReference type="EMBL" id="LT553678">
    <property type="protein sequence ID" value="SAM02192.1"/>
    <property type="molecule type" value="Genomic_DNA"/>
</dbReference>
<gene>
    <name evidence="2" type="primary">ABSGL_07955.1 scaffold 9185</name>
</gene>
<dbReference type="PROSITE" id="PS51192">
    <property type="entry name" value="HELICASE_ATP_BIND_1"/>
    <property type="match status" value="1"/>
</dbReference>
<reference evidence="2" key="1">
    <citation type="submission" date="2016-04" db="EMBL/GenBank/DDBJ databases">
        <authorList>
            <person name="Evans L.H."/>
            <person name="Alamgir A."/>
            <person name="Owens N."/>
            <person name="Weber N.D."/>
            <person name="Virtaneva K."/>
            <person name="Barbian K."/>
            <person name="Babar A."/>
            <person name="Rosenke K."/>
        </authorList>
    </citation>
    <scope>NUCLEOTIDE SEQUENCE [LARGE SCALE GENOMIC DNA]</scope>
    <source>
        <strain evidence="2">CBS 101.48</strain>
    </source>
</reference>
<protein>
    <recommendedName>
        <fullName evidence="1">Helicase ATP-binding domain-containing protein</fullName>
    </recommendedName>
</protein>
<dbReference type="Gene3D" id="3.40.50.300">
    <property type="entry name" value="P-loop containing nucleotide triphosphate hydrolases"/>
    <property type="match status" value="1"/>
</dbReference>
<dbReference type="PANTHER" id="PTHR47835">
    <property type="entry name" value="HFM1, ATP DEPENDENT DNA HELICASE HOMOLOG"/>
    <property type="match status" value="1"/>
</dbReference>
<dbReference type="InterPro" id="IPR052247">
    <property type="entry name" value="Meiotic_Crossover_Helicase"/>
</dbReference>
<dbReference type="PANTHER" id="PTHR47835:SF3">
    <property type="entry name" value="HELICASE FOR MEIOSIS 1"/>
    <property type="match status" value="1"/>
</dbReference>
<dbReference type="STRING" id="4829.A0A168PDH0"/>